<feature type="domain" description="ER-bound oxygenase mpaB/mpaB'/Rubber oxygenase catalytic" evidence="1">
    <location>
        <begin position="133"/>
        <end position="350"/>
    </location>
</feature>
<gene>
    <name evidence="2" type="ORF">CW751_05010</name>
</gene>
<dbReference type="AlphaFoldDB" id="A0A2I0R4C6"/>
<dbReference type="RefSeq" id="WP_101333899.1">
    <property type="nucleotide sequence ID" value="NZ_PJNI01000003.1"/>
</dbReference>
<name>A0A2I0R4C6_9FLAO</name>
<organism evidence="2 3">
    <name type="scientific">Brumimicrobium salinarum</name>
    <dbReference type="NCBI Taxonomy" id="2058658"/>
    <lineage>
        <taxon>Bacteria</taxon>
        <taxon>Pseudomonadati</taxon>
        <taxon>Bacteroidota</taxon>
        <taxon>Flavobacteriia</taxon>
        <taxon>Flavobacteriales</taxon>
        <taxon>Crocinitomicaceae</taxon>
        <taxon>Brumimicrobium</taxon>
    </lineage>
</organism>
<evidence type="ECO:0000313" key="2">
    <source>
        <dbReference type="EMBL" id="PKR81418.1"/>
    </source>
</evidence>
<sequence length="392" mass="45671">MEHFCIYPRFKDAAHFQNYWKKGNGRELKEWSGAKLSLDGFEEQSQLYFQVDELGDQIIQDFYLNQSYQQASQRLENCIRKGIEKQNDVPESVKRLFGFTEKSPDWLDRDLLNIGAETSMRVGRDALITLRDYSLMGGYDYAYLNKPLVHTGALRKGAFKRLSETLNFWVNVTRKNAMNIHDKGYESAIKTRMIHSFARYQIKKHVPNWDVKEMGEPINLWDMTATSNGFSLILLHGIKKLGNEITPKEELGVFHLWKYISYLMGVPAGALPNNAKEAVENFYRWTSVQPPADEDSVFLAQSLVNESLENPVLRFQFQRNFLNYIHVSSSKFLLDDEVFERLELPKVWNAGFIPNTLKTGNKVRQKVMSREKLIEKGDKIQQHILKQYLEKH</sequence>
<evidence type="ECO:0000313" key="3">
    <source>
        <dbReference type="Proteomes" id="UP000236654"/>
    </source>
</evidence>
<dbReference type="PANTHER" id="PTHR37539:SF1">
    <property type="entry name" value="ER-BOUND OXYGENASE MPAB_MPAB'_RUBBER OXYGENASE CATALYTIC DOMAIN-CONTAINING PROTEIN"/>
    <property type="match status" value="1"/>
</dbReference>
<protein>
    <submittedName>
        <fullName evidence="2">DUF2236 domain-containing protein</fullName>
    </submittedName>
</protein>
<keyword evidence="3" id="KW-1185">Reference proteome</keyword>
<dbReference type="GO" id="GO:0016491">
    <property type="term" value="F:oxidoreductase activity"/>
    <property type="evidence" value="ECO:0007669"/>
    <property type="project" value="InterPro"/>
</dbReference>
<accession>A0A2I0R4C6</accession>
<dbReference type="InterPro" id="IPR037473">
    <property type="entry name" value="Lcp-like"/>
</dbReference>
<dbReference type="OrthoDB" id="6072815at2"/>
<comment type="caution">
    <text evidence="2">The sequence shown here is derived from an EMBL/GenBank/DDBJ whole genome shotgun (WGS) entry which is preliminary data.</text>
</comment>
<proteinExistence type="predicted"/>
<dbReference type="Pfam" id="PF09995">
    <property type="entry name" value="MPAB_Lcp_cat"/>
    <property type="match status" value="1"/>
</dbReference>
<dbReference type="PANTHER" id="PTHR37539">
    <property type="entry name" value="SECRETED PROTEIN-RELATED"/>
    <property type="match status" value="1"/>
</dbReference>
<reference evidence="2 3" key="1">
    <citation type="submission" date="2017-12" db="EMBL/GenBank/DDBJ databases">
        <title>The draft genome sequence of Brumimicrobium saltpan LHR20.</title>
        <authorList>
            <person name="Do Z.-J."/>
            <person name="Luo H.-R."/>
        </authorList>
    </citation>
    <scope>NUCLEOTIDE SEQUENCE [LARGE SCALE GENOMIC DNA]</scope>
    <source>
        <strain evidence="2 3">LHR20</strain>
    </source>
</reference>
<evidence type="ECO:0000259" key="1">
    <source>
        <dbReference type="Pfam" id="PF09995"/>
    </source>
</evidence>
<dbReference type="EMBL" id="PJNI01000003">
    <property type="protein sequence ID" value="PKR81418.1"/>
    <property type="molecule type" value="Genomic_DNA"/>
</dbReference>
<dbReference type="Proteomes" id="UP000236654">
    <property type="component" value="Unassembled WGS sequence"/>
</dbReference>
<dbReference type="InterPro" id="IPR018713">
    <property type="entry name" value="MPAB/Lcp_cat_dom"/>
</dbReference>